<sequence>MRETTSLNFCSNSIPPPPRIYRPSSFSRPRSHLFFPPVSSRTAISLPPKPPNRILDIPSITVDEGDVYVESSTSAHDEFEEKLLYLESIGLDFLSLVDRHPVVASCSLSDVKSTVEFIQSMGFSSAEFRRIFNMCPETLTAKVSEILPVFTFLLREVKVQGSDLRKVVNRRPRLLACSVEERLRPTLYFLQSIGIVEVRKHTYLLSCSVEDKLLPRIEYLEKTGFEFRDALSMVRRFPQLFCYSIKGNLEPKFDYFVVEMRRELKELKDFPHYFSFSLENRIKPRHRICKQKGVCFPLKLMLKPSEVEFLERLDVFYNSSIPFRTSPLWRSSSLGIEAMQNSV</sequence>
<organism evidence="4 5">
    <name type="scientific">Kalanchoe fedtschenkoi</name>
    <name type="common">Lavender scallops</name>
    <name type="synonym">South American air plant</name>
    <dbReference type="NCBI Taxonomy" id="63787"/>
    <lineage>
        <taxon>Eukaryota</taxon>
        <taxon>Viridiplantae</taxon>
        <taxon>Streptophyta</taxon>
        <taxon>Embryophyta</taxon>
        <taxon>Tracheophyta</taxon>
        <taxon>Spermatophyta</taxon>
        <taxon>Magnoliopsida</taxon>
        <taxon>eudicotyledons</taxon>
        <taxon>Gunneridae</taxon>
        <taxon>Pentapetalae</taxon>
        <taxon>Saxifragales</taxon>
        <taxon>Crassulaceae</taxon>
        <taxon>Kalanchoe</taxon>
    </lineage>
</organism>
<dbReference type="GO" id="GO:0003676">
    <property type="term" value="F:nucleic acid binding"/>
    <property type="evidence" value="ECO:0007669"/>
    <property type="project" value="InterPro"/>
</dbReference>
<evidence type="ECO:0000313" key="5">
    <source>
        <dbReference type="Proteomes" id="UP000594263"/>
    </source>
</evidence>
<evidence type="ECO:0000256" key="3">
    <source>
        <dbReference type="ARBA" id="ARBA00022946"/>
    </source>
</evidence>
<dbReference type="Pfam" id="PF02536">
    <property type="entry name" value="mTERF"/>
    <property type="match status" value="1"/>
</dbReference>
<dbReference type="GO" id="GO:0006353">
    <property type="term" value="P:DNA-templated transcription termination"/>
    <property type="evidence" value="ECO:0007669"/>
    <property type="project" value="UniProtKB-KW"/>
</dbReference>
<dbReference type="SMART" id="SM00733">
    <property type="entry name" value="Mterf"/>
    <property type="match status" value="6"/>
</dbReference>
<dbReference type="PANTHER" id="PTHR13068">
    <property type="entry name" value="CGI-12 PROTEIN-RELATED"/>
    <property type="match status" value="1"/>
</dbReference>
<dbReference type="AlphaFoldDB" id="A0A7N0V4B0"/>
<keyword evidence="5" id="KW-1185">Reference proteome</keyword>
<dbReference type="PANTHER" id="PTHR13068:SF46">
    <property type="entry name" value="OS03G0360600 PROTEIN"/>
    <property type="match status" value="1"/>
</dbReference>
<keyword evidence="2" id="KW-0806">Transcription termination</keyword>
<dbReference type="Gramene" id="Kaladp0100s0101.1.v1.1">
    <property type="protein sequence ID" value="Kaladp0100s0101.1.v1.1.CDS.1"/>
    <property type="gene ID" value="Kaladp0100s0101.v1.1"/>
</dbReference>
<dbReference type="InterPro" id="IPR003690">
    <property type="entry name" value="MTERF"/>
</dbReference>
<comment type="similarity">
    <text evidence="1">Belongs to the mTERF family.</text>
</comment>
<keyword evidence="3" id="KW-0809">Transit peptide</keyword>
<name>A0A7N0V4B0_KALFE</name>
<dbReference type="InterPro" id="IPR038538">
    <property type="entry name" value="MTERF_sf"/>
</dbReference>
<evidence type="ECO:0000313" key="4">
    <source>
        <dbReference type="EnsemblPlants" id="Kaladp0100s0101.1.v1.1.CDS.1"/>
    </source>
</evidence>
<dbReference type="Gene3D" id="1.25.70.10">
    <property type="entry name" value="Transcription termination factor 3, mitochondrial"/>
    <property type="match status" value="1"/>
</dbReference>
<evidence type="ECO:0000256" key="1">
    <source>
        <dbReference type="ARBA" id="ARBA00007692"/>
    </source>
</evidence>
<dbReference type="Proteomes" id="UP000594263">
    <property type="component" value="Unplaced"/>
</dbReference>
<reference evidence="4" key="1">
    <citation type="submission" date="2021-01" db="UniProtKB">
        <authorList>
            <consortium name="EnsemblPlants"/>
        </authorList>
    </citation>
    <scope>IDENTIFICATION</scope>
</reference>
<proteinExistence type="inferred from homology"/>
<dbReference type="OMA" id="SPLWCAG"/>
<evidence type="ECO:0000256" key="2">
    <source>
        <dbReference type="ARBA" id="ARBA00022472"/>
    </source>
</evidence>
<protein>
    <submittedName>
        <fullName evidence="4">Uncharacterized protein</fullName>
    </submittedName>
</protein>
<accession>A0A7N0V4B0</accession>
<keyword evidence="2" id="KW-0805">Transcription regulation</keyword>
<keyword evidence="2" id="KW-0804">Transcription</keyword>
<dbReference type="EnsemblPlants" id="Kaladp0100s0101.1.v1.1">
    <property type="protein sequence ID" value="Kaladp0100s0101.1.v1.1.CDS.1"/>
    <property type="gene ID" value="Kaladp0100s0101.v1.1"/>
</dbReference>